<organism evidence="2 3">
    <name type="scientific">Basidiobolus ranarum</name>
    <dbReference type="NCBI Taxonomy" id="34480"/>
    <lineage>
        <taxon>Eukaryota</taxon>
        <taxon>Fungi</taxon>
        <taxon>Fungi incertae sedis</taxon>
        <taxon>Zoopagomycota</taxon>
        <taxon>Entomophthoromycotina</taxon>
        <taxon>Basidiobolomycetes</taxon>
        <taxon>Basidiobolales</taxon>
        <taxon>Basidiobolaceae</taxon>
        <taxon>Basidiobolus</taxon>
    </lineage>
</organism>
<keyword evidence="1" id="KW-0732">Signal</keyword>
<accession>A0ABR2W1N8</accession>
<feature type="signal peptide" evidence="1">
    <location>
        <begin position="1"/>
        <end position="21"/>
    </location>
</feature>
<name>A0ABR2W1N8_9FUNG</name>
<feature type="chain" id="PRO_5047287299" evidence="1">
    <location>
        <begin position="22"/>
        <end position="158"/>
    </location>
</feature>
<sequence length="158" mass="17663">MKSSVIYSLILATCCYWSTEAIPKFDKRAAWGKRDYSCLDFNTPAEGARLKAGQIAKLNWKVGQCGSSGDVITTYDLRLYNSLEYSFANGLPLIKNTLNTKIIDKLSNKTQSYSWKVPHIKQKGINSNLYYIRITTTSKSNPQMPSLFGIAGPFTIST</sequence>
<comment type="caution">
    <text evidence="2">The sequence shown here is derived from an EMBL/GenBank/DDBJ whole genome shotgun (WGS) entry which is preliminary data.</text>
</comment>
<protein>
    <submittedName>
        <fullName evidence="2">Uncharacterized protein</fullName>
    </submittedName>
</protein>
<evidence type="ECO:0000313" key="2">
    <source>
        <dbReference type="EMBL" id="KAK9716777.1"/>
    </source>
</evidence>
<proteinExistence type="predicted"/>
<evidence type="ECO:0000313" key="3">
    <source>
        <dbReference type="Proteomes" id="UP001479436"/>
    </source>
</evidence>
<dbReference type="Proteomes" id="UP001479436">
    <property type="component" value="Unassembled WGS sequence"/>
</dbReference>
<dbReference type="EMBL" id="JASJQH010007179">
    <property type="protein sequence ID" value="KAK9716777.1"/>
    <property type="molecule type" value="Genomic_DNA"/>
</dbReference>
<evidence type="ECO:0000256" key="1">
    <source>
        <dbReference type="SAM" id="SignalP"/>
    </source>
</evidence>
<reference evidence="2 3" key="1">
    <citation type="submission" date="2023-04" db="EMBL/GenBank/DDBJ databases">
        <title>Genome of Basidiobolus ranarum AG-B5.</title>
        <authorList>
            <person name="Stajich J.E."/>
            <person name="Carter-House D."/>
            <person name="Gryganskyi A."/>
        </authorList>
    </citation>
    <scope>NUCLEOTIDE SEQUENCE [LARGE SCALE GENOMIC DNA]</scope>
    <source>
        <strain evidence="2 3">AG-B5</strain>
    </source>
</reference>
<gene>
    <name evidence="2" type="ORF">K7432_006673</name>
</gene>
<keyword evidence="3" id="KW-1185">Reference proteome</keyword>